<reference evidence="1" key="1">
    <citation type="journal article" date="2021" name="Environ. Microbiol.">
        <title>Gene family expansions and transcriptome signatures uncover fungal adaptations to wood decay.</title>
        <authorList>
            <person name="Hage H."/>
            <person name="Miyauchi S."/>
            <person name="Viragh M."/>
            <person name="Drula E."/>
            <person name="Min B."/>
            <person name="Chaduli D."/>
            <person name="Navarro D."/>
            <person name="Favel A."/>
            <person name="Norest M."/>
            <person name="Lesage-Meessen L."/>
            <person name="Balint B."/>
            <person name="Merenyi Z."/>
            <person name="de Eugenio L."/>
            <person name="Morin E."/>
            <person name="Martinez A.T."/>
            <person name="Baldrian P."/>
            <person name="Stursova M."/>
            <person name="Martinez M.J."/>
            <person name="Novotny C."/>
            <person name="Magnuson J.K."/>
            <person name="Spatafora J.W."/>
            <person name="Maurice S."/>
            <person name="Pangilinan J."/>
            <person name="Andreopoulos W."/>
            <person name="LaButti K."/>
            <person name="Hundley H."/>
            <person name="Na H."/>
            <person name="Kuo A."/>
            <person name="Barry K."/>
            <person name="Lipzen A."/>
            <person name="Henrissat B."/>
            <person name="Riley R."/>
            <person name="Ahrendt S."/>
            <person name="Nagy L.G."/>
            <person name="Grigoriev I.V."/>
            <person name="Martin F."/>
            <person name="Rosso M.N."/>
        </authorList>
    </citation>
    <scope>NUCLEOTIDE SEQUENCE</scope>
    <source>
        <strain evidence="1">CBS 384.51</strain>
    </source>
</reference>
<dbReference type="EMBL" id="MU274919">
    <property type="protein sequence ID" value="KAI0087195.1"/>
    <property type="molecule type" value="Genomic_DNA"/>
</dbReference>
<keyword evidence="2" id="KW-1185">Reference proteome</keyword>
<accession>A0ACB8TYW2</accession>
<evidence type="ECO:0000313" key="1">
    <source>
        <dbReference type="EMBL" id="KAI0087195.1"/>
    </source>
</evidence>
<dbReference type="Proteomes" id="UP001055072">
    <property type="component" value="Unassembled WGS sequence"/>
</dbReference>
<comment type="caution">
    <text evidence="1">The sequence shown here is derived from an EMBL/GenBank/DDBJ whole genome shotgun (WGS) entry which is preliminary data.</text>
</comment>
<name>A0ACB8TYW2_9APHY</name>
<gene>
    <name evidence="1" type="ORF">BDY19DRAFT_893384</name>
</gene>
<evidence type="ECO:0000313" key="2">
    <source>
        <dbReference type="Proteomes" id="UP001055072"/>
    </source>
</evidence>
<proteinExistence type="predicted"/>
<sequence length="125" mass="13899">MLIVHPSSTCDVCLDPYTWATAANTPHAIACGHVFCLQCLMSTHPSLCPLCRKAFSRERIKKLHIDRHNANDAMESEETLQVNGLLQRIALVSGEETPEENVIDVVSEVNRWLGARNEDQGLVCN</sequence>
<organism evidence="1 2">
    <name type="scientific">Irpex rosettiformis</name>
    <dbReference type="NCBI Taxonomy" id="378272"/>
    <lineage>
        <taxon>Eukaryota</taxon>
        <taxon>Fungi</taxon>
        <taxon>Dikarya</taxon>
        <taxon>Basidiomycota</taxon>
        <taxon>Agaricomycotina</taxon>
        <taxon>Agaricomycetes</taxon>
        <taxon>Polyporales</taxon>
        <taxon>Irpicaceae</taxon>
        <taxon>Irpex</taxon>
    </lineage>
</organism>
<protein>
    <submittedName>
        <fullName evidence="1">Uncharacterized protein</fullName>
    </submittedName>
</protein>